<dbReference type="KEGG" id="arev:RVR_8350"/>
<dbReference type="RefSeq" id="WP_202237047.1">
    <property type="nucleotide sequence ID" value="NZ_AP018365.1"/>
</dbReference>
<protein>
    <submittedName>
        <fullName evidence="1">Uncharacterized protein</fullName>
    </submittedName>
</protein>
<reference evidence="1 2" key="2">
    <citation type="journal article" date="2011" name="J. Antibiot.">
        <title>Furaquinocins I and J: novel polyketide isoprenoid hybrid compounds from Streptomyces reveromyceticus SN-593.</title>
        <authorList>
            <person name="Panthee S."/>
            <person name="Takahashi S."/>
            <person name="Takagi H."/>
            <person name="Nogawa T."/>
            <person name="Oowada E."/>
            <person name="Uramoto M."/>
            <person name="Osada H."/>
        </authorList>
    </citation>
    <scope>NUCLEOTIDE SEQUENCE [LARGE SCALE GENOMIC DNA]</scope>
    <source>
        <strain evidence="1 2">SN-593</strain>
    </source>
</reference>
<keyword evidence="2" id="KW-1185">Reference proteome</keyword>
<dbReference type="EMBL" id="AP018365">
    <property type="protein sequence ID" value="BBB01097.1"/>
    <property type="molecule type" value="Genomic_DNA"/>
</dbReference>
<reference evidence="1 2" key="3">
    <citation type="journal article" date="2011" name="Nat. Chem. Biol.">
        <title>Reveromycin A biosynthesis uses RevG and RevJ for stereospecific spiroacetal formation.</title>
        <authorList>
            <person name="Takahashi S."/>
            <person name="Toyoda A."/>
            <person name="Sekiyama Y."/>
            <person name="Takagi H."/>
            <person name="Nogawa T."/>
            <person name="Uramoto M."/>
            <person name="Suzuki R."/>
            <person name="Koshino H."/>
            <person name="Kumano T."/>
            <person name="Panthee S."/>
            <person name="Dairi T."/>
            <person name="Ishikawa J."/>
            <person name="Ikeda H."/>
            <person name="Sakaki Y."/>
            <person name="Osada H."/>
        </authorList>
    </citation>
    <scope>NUCLEOTIDE SEQUENCE [LARGE SCALE GENOMIC DNA]</scope>
    <source>
        <strain evidence="1 2">SN-593</strain>
    </source>
</reference>
<sequence length="56" mass="6127">MPSNNDRAFYDQRATEVQNAVQSGDIDAAARLVAHTVIEEGTDALTHLTNSLNQQQ</sequence>
<evidence type="ECO:0000313" key="2">
    <source>
        <dbReference type="Proteomes" id="UP000595703"/>
    </source>
</evidence>
<gene>
    <name evidence="1" type="ORF">RVR_8350</name>
</gene>
<proteinExistence type="predicted"/>
<organism evidence="1 2">
    <name type="scientific">Actinacidiphila reveromycinica</name>
    <dbReference type="NCBI Taxonomy" id="659352"/>
    <lineage>
        <taxon>Bacteria</taxon>
        <taxon>Bacillati</taxon>
        <taxon>Actinomycetota</taxon>
        <taxon>Actinomycetes</taxon>
        <taxon>Kitasatosporales</taxon>
        <taxon>Streptomycetaceae</taxon>
        <taxon>Actinacidiphila</taxon>
    </lineage>
</organism>
<dbReference type="Proteomes" id="UP000595703">
    <property type="component" value="Chromosome"/>
</dbReference>
<evidence type="ECO:0000313" key="1">
    <source>
        <dbReference type="EMBL" id="BBB01097.1"/>
    </source>
</evidence>
<accession>A0A7U3UYE4</accession>
<reference evidence="1 2" key="4">
    <citation type="journal article" date="2020" name="Sci. Rep.">
        <title>beta-carboline chemical signals induce reveromycin production through a LuxR family regulator in Streptomyces sp. SN-593.</title>
        <authorList>
            <person name="Panthee S."/>
            <person name="Kito N."/>
            <person name="Hayashi T."/>
            <person name="Shimizu T."/>
            <person name="Ishikawa J."/>
            <person name="Hamamoto H."/>
            <person name="Osada H."/>
            <person name="Takahashi S."/>
        </authorList>
    </citation>
    <scope>NUCLEOTIDE SEQUENCE [LARGE SCALE GENOMIC DNA]</scope>
    <source>
        <strain evidence="1 2">SN-593</strain>
    </source>
</reference>
<name>A0A7U3UYE4_9ACTN</name>
<dbReference type="AlphaFoldDB" id="A0A7U3UYE4"/>
<reference evidence="1 2" key="1">
    <citation type="journal article" date="2010" name="J. Bacteriol.">
        <title>Biochemical characterization of a novel indole prenyltransferase from Streptomyces sp. SN-593.</title>
        <authorList>
            <person name="Takahashi S."/>
            <person name="Takagi H."/>
            <person name="Toyoda A."/>
            <person name="Uramoto M."/>
            <person name="Nogawa T."/>
            <person name="Ueki M."/>
            <person name="Sakaki Y."/>
            <person name="Osada H."/>
        </authorList>
    </citation>
    <scope>NUCLEOTIDE SEQUENCE [LARGE SCALE GENOMIC DNA]</scope>
    <source>
        <strain evidence="1 2">SN-593</strain>
    </source>
</reference>